<keyword evidence="4" id="KW-0560">Oxidoreductase</keyword>
<keyword evidence="3" id="KW-0274">FAD</keyword>
<keyword evidence="2" id="KW-0285">Flavoprotein</keyword>
<dbReference type="Pfam" id="PF00890">
    <property type="entry name" value="FAD_binding_2"/>
    <property type="match status" value="1"/>
</dbReference>
<reference evidence="6 7" key="2">
    <citation type="submission" date="2024-06" db="EMBL/GenBank/DDBJ databases">
        <title>Caproicibacterium argilliputei sp. nov, a novel caproic acid producing anaerobic bacterium isolated from pit mud.</title>
        <authorList>
            <person name="Xia S."/>
        </authorList>
    </citation>
    <scope>NUCLEOTIDE SEQUENCE [LARGE SCALE GENOMIC DNA]</scope>
    <source>
        <strain evidence="6 7">ZCY20-5</strain>
    </source>
</reference>
<dbReference type="PANTHER" id="PTHR43400:SF10">
    <property type="entry name" value="3-OXOSTEROID 1-DEHYDROGENASE"/>
    <property type="match status" value="1"/>
</dbReference>
<protein>
    <submittedName>
        <fullName evidence="6">FAD-dependent oxidoreductase</fullName>
    </submittedName>
</protein>
<dbReference type="SUPFAM" id="SSF51905">
    <property type="entry name" value="FAD/NAD(P)-binding domain"/>
    <property type="match status" value="1"/>
</dbReference>
<dbReference type="GO" id="GO:0008202">
    <property type="term" value="P:steroid metabolic process"/>
    <property type="evidence" value="ECO:0007669"/>
    <property type="project" value="UniProtKB-ARBA"/>
</dbReference>
<reference evidence="7" key="1">
    <citation type="submission" date="2024-06" db="EMBL/GenBank/DDBJ databases">
        <title>Caproicibacterium argilliputei sp. nov, a novel caproic acid producing anaerobic bacterium isolated from pit mud.</title>
        <authorList>
            <person name="Zeng C."/>
        </authorList>
    </citation>
    <scope>NUCLEOTIDE SEQUENCE [LARGE SCALE GENOMIC DNA]</scope>
    <source>
        <strain evidence="7">ZCY20-5</strain>
    </source>
</reference>
<evidence type="ECO:0000313" key="7">
    <source>
        <dbReference type="Proteomes" id="UP001300604"/>
    </source>
</evidence>
<evidence type="ECO:0000313" key="6">
    <source>
        <dbReference type="EMBL" id="WOC32918.1"/>
    </source>
</evidence>
<keyword evidence="7" id="KW-1185">Reference proteome</keyword>
<dbReference type="SUPFAM" id="SSF56425">
    <property type="entry name" value="Succinate dehydrogenase/fumarate reductase flavoprotein, catalytic domain"/>
    <property type="match status" value="1"/>
</dbReference>
<evidence type="ECO:0000256" key="2">
    <source>
        <dbReference type="ARBA" id="ARBA00022630"/>
    </source>
</evidence>
<organism evidence="6 7">
    <name type="scientific">Caproicibacterium argilliputei</name>
    <dbReference type="NCBI Taxonomy" id="3030016"/>
    <lineage>
        <taxon>Bacteria</taxon>
        <taxon>Bacillati</taxon>
        <taxon>Bacillota</taxon>
        <taxon>Clostridia</taxon>
        <taxon>Eubacteriales</taxon>
        <taxon>Oscillospiraceae</taxon>
        <taxon>Caproicibacterium</taxon>
    </lineage>
</organism>
<dbReference type="Gene3D" id="3.50.50.60">
    <property type="entry name" value="FAD/NAD(P)-binding domain"/>
    <property type="match status" value="2"/>
</dbReference>
<dbReference type="InterPro" id="IPR027477">
    <property type="entry name" value="Succ_DH/fumarate_Rdtase_cat_sf"/>
</dbReference>
<dbReference type="KEGG" id="carl:PXC00_03305"/>
<evidence type="ECO:0000256" key="1">
    <source>
        <dbReference type="ARBA" id="ARBA00001974"/>
    </source>
</evidence>
<accession>A0AA97DC86</accession>
<sequence>MKQIQTDVAVVAGGPAGLAAAITAGENGLKAVILEKSNTTGGAANMGMGPLGIGTEIQKKMFNDITVEEALEEHMEYTHYHVDEDLVQIYFNKSADTIAWLQEMGVEFAGAYRYFRESAATWHIVKPENGVIGPRAASAMAKAMTERAKELGAEIYLETPATDLIVEDGRVCGVLASDASGETYEIRSKAVVVCTGGFGNNAEMIKREFDLNLGKDYFPFRIPGITGDGLRMMWKAGAKKWGANIETIYQVPDNLNWFLIDAVLRQPNLLINQNGDRFMNEGQMGNTTYTGNAIGMQSGHYAYCIMDEAILKRYKKNGPDIFDIVHPADAFLAFDQEAQKAQDAHYEGYIEAKTVEELAEKLGIAADKLQDTLDEYNDFCDFGVDEQFHKPQKYLHPIHGKGKYLVGKFYLGAYGTVGGVRVNKYCEVLDADLKPVPGLFSAGSDANTIYGDSYNFTLPGNSMGFAVNSGRMAGERIADLLN</sequence>
<dbReference type="PANTHER" id="PTHR43400">
    <property type="entry name" value="FUMARATE REDUCTASE"/>
    <property type="match status" value="1"/>
</dbReference>
<name>A0AA97DC86_9FIRM</name>
<evidence type="ECO:0000256" key="4">
    <source>
        <dbReference type="ARBA" id="ARBA00023002"/>
    </source>
</evidence>
<dbReference type="InterPro" id="IPR003953">
    <property type="entry name" value="FAD-dep_OxRdtase_2_FAD-bd"/>
</dbReference>
<dbReference type="InterPro" id="IPR036188">
    <property type="entry name" value="FAD/NAD-bd_sf"/>
</dbReference>
<dbReference type="Gene3D" id="3.90.700.10">
    <property type="entry name" value="Succinate dehydrogenase/fumarate reductase flavoprotein, catalytic domain"/>
    <property type="match status" value="1"/>
</dbReference>
<dbReference type="Proteomes" id="UP001300604">
    <property type="component" value="Chromosome"/>
</dbReference>
<proteinExistence type="predicted"/>
<dbReference type="InterPro" id="IPR050315">
    <property type="entry name" value="FAD-oxidoreductase_2"/>
</dbReference>
<evidence type="ECO:0000256" key="3">
    <source>
        <dbReference type="ARBA" id="ARBA00022827"/>
    </source>
</evidence>
<gene>
    <name evidence="6" type="ORF">PXC00_03305</name>
</gene>
<comment type="cofactor">
    <cofactor evidence="1">
        <name>FAD</name>
        <dbReference type="ChEBI" id="CHEBI:57692"/>
    </cofactor>
</comment>
<dbReference type="GO" id="GO:0033765">
    <property type="term" value="F:steroid dehydrogenase activity, acting on the CH-CH group of donors"/>
    <property type="evidence" value="ECO:0007669"/>
    <property type="project" value="UniProtKB-ARBA"/>
</dbReference>
<evidence type="ECO:0000259" key="5">
    <source>
        <dbReference type="Pfam" id="PF00890"/>
    </source>
</evidence>
<feature type="domain" description="FAD-dependent oxidoreductase 2 FAD-binding" evidence="5">
    <location>
        <begin position="7"/>
        <end position="454"/>
    </location>
</feature>
<dbReference type="AlphaFoldDB" id="A0AA97DC86"/>
<dbReference type="RefSeq" id="WP_275846105.1">
    <property type="nucleotide sequence ID" value="NZ_CP135996.1"/>
</dbReference>
<dbReference type="EMBL" id="CP135996">
    <property type="protein sequence ID" value="WOC32918.1"/>
    <property type="molecule type" value="Genomic_DNA"/>
</dbReference>